<dbReference type="PANTHER" id="PTHR42939:SF1">
    <property type="entry name" value="ABC TRANSPORTER ATP-BINDING PROTEIN ALBC-RELATED"/>
    <property type="match status" value="1"/>
</dbReference>
<dbReference type="PROSITE" id="PS50893">
    <property type="entry name" value="ABC_TRANSPORTER_2"/>
    <property type="match status" value="1"/>
</dbReference>
<keyword evidence="1" id="KW-0813">Transport</keyword>
<reference evidence="5 6" key="1">
    <citation type="submission" date="2018-01" db="EMBL/GenBank/DDBJ databases">
        <title>Genome Sequencing and Assembly of Anaerobacter polyendosporus strain CT4.</title>
        <authorList>
            <person name="Tachaapaikoon C."/>
            <person name="Sutheeworapong S."/>
            <person name="Jenjaroenpun P."/>
            <person name="Wongsurawat T."/>
            <person name="Nookeaw I."/>
            <person name="Cheawchanlertfa P."/>
            <person name="Kosugi A."/>
            <person name="Cheevadhanarak S."/>
            <person name="Ratanakhanokchai K."/>
        </authorList>
    </citation>
    <scope>NUCLEOTIDE SEQUENCE [LARGE SCALE GENOMIC DNA]</scope>
    <source>
        <strain evidence="5 6">CT4</strain>
    </source>
</reference>
<accession>A0A3R5U352</accession>
<dbReference type="EMBL" id="CP025746">
    <property type="protein sequence ID" value="QAA30381.1"/>
    <property type="molecule type" value="Genomic_DNA"/>
</dbReference>
<dbReference type="InterPro" id="IPR003439">
    <property type="entry name" value="ABC_transporter-like_ATP-bd"/>
</dbReference>
<dbReference type="OrthoDB" id="9804819at2"/>
<evidence type="ECO:0000256" key="1">
    <source>
        <dbReference type="ARBA" id="ARBA00022448"/>
    </source>
</evidence>
<evidence type="ECO:0000256" key="3">
    <source>
        <dbReference type="ARBA" id="ARBA00022840"/>
    </source>
</evidence>
<gene>
    <name evidence="5" type="ORF">C1I91_01050</name>
</gene>
<dbReference type="KEGG" id="cmah:C1I91_01050"/>
<evidence type="ECO:0000313" key="6">
    <source>
        <dbReference type="Proteomes" id="UP000286268"/>
    </source>
</evidence>
<dbReference type="SUPFAM" id="SSF52540">
    <property type="entry name" value="P-loop containing nucleoside triphosphate hydrolases"/>
    <property type="match status" value="1"/>
</dbReference>
<dbReference type="Proteomes" id="UP000286268">
    <property type="component" value="Chromosome"/>
</dbReference>
<dbReference type="PANTHER" id="PTHR42939">
    <property type="entry name" value="ABC TRANSPORTER ATP-BINDING PROTEIN ALBC-RELATED"/>
    <property type="match status" value="1"/>
</dbReference>
<dbReference type="InterPro" id="IPR003593">
    <property type="entry name" value="AAA+_ATPase"/>
</dbReference>
<organism evidence="5 6">
    <name type="scientific">Clostridium manihotivorum</name>
    <dbReference type="NCBI Taxonomy" id="2320868"/>
    <lineage>
        <taxon>Bacteria</taxon>
        <taxon>Bacillati</taxon>
        <taxon>Bacillota</taxon>
        <taxon>Clostridia</taxon>
        <taxon>Eubacteriales</taxon>
        <taxon>Clostridiaceae</taxon>
        <taxon>Clostridium</taxon>
    </lineage>
</organism>
<keyword evidence="2" id="KW-0547">Nucleotide-binding</keyword>
<dbReference type="SMART" id="SM00382">
    <property type="entry name" value="AAA"/>
    <property type="match status" value="1"/>
</dbReference>
<dbReference type="CDD" id="cd03230">
    <property type="entry name" value="ABC_DR_subfamily_A"/>
    <property type="match status" value="1"/>
</dbReference>
<keyword evidence="6" id="KW-1185">Reference proteome</keyword>
<evidence type="ECO:0000259" key="4">
    <source>
        <dbReference type="PROSITE" id="PS50893"/>
    </source>
</evidence>
<dbReference type="InterPro" id="IPR051782">
    <property type="entry name" value="ABC_Transporter_VariousFunc"/>
</dbReference>
<name>A0A3R5U352_9CLOT</name>
<proteinExistence type="predicted"/>
<feature type="domain" description="ABC transporter" evidence="4">
    <location>
        <begin position="2"/>
        <end position="227"/>
    </location>
</feature>
<keyword evidence="3" id="KW-0067">ATP-binding</keyword>
<evidence type="ECO:0000256" key="2">
    <source>
        <dbReference type="ARBA" id="ARBA00022741"/>
    </source>
</evidence>
<dbReference type="InterPro" id="IPR027417">
    <property type="entry name" value="P-loop_NTPase"/>
</dbReference>
<dbReference type="GO" id="GO:0016887">
    <property type="term" value="F:ATP hydrolysis activity"/>
    <property type="evidence" value="ECO:0007669"/>
    <property type="project" value="InterPro"/>
</dbReference>
<dbReference type="AlphaFoldDB" id="A0A3R5U352"/>
<dbReference type="Pfam" id="PF00005">
    <property type="entry name" value="ABC_tran"/>
    <property type="match status" value="1"/>
</dbReference>
<protein>
    <submittedName>
        <fullName evidence="5">ABC transporter</fullName>
    </submittedName>
</protein>
<evidence type="ECO:0000313" key="5">
    <source>
        <dbReference type="EMBL" id="QAA30381.1"/>
    </source>
</evidence>
<dbReference type="GO" id="GO:0005524">
    <property type="term" value="F:ATP binding"/>
    <property type="evidence" value="ECO:0007669"/>
    <property type="project" value="UniProtKB-KW"/>
</dbReference>
<dbReference type="Gene3D" id="3.40.50.300">
    <property type="entry name" value="P-loop containing nucleotide triphosphate hydrolases"/>
    <property type="match status" value="1"/>
</dbReference>
<sequence length="227" mass="25797">MLVANKVTKLYSNNMGVVDFSAEIEDGEILTLIGPNGSGKSTTLKIMAGIMKSEKGNVLIDNMDTISTSTKRYIGYLPEEMFLYEKMSVYELLTFIASTKFNKNLKDSIKEALIDYDLWEHRHQIIKNLSMGMKKKVGIISAFLGEPKLIILDEPTNGLDTKGIITLKKQIGHCKNKGSIIIISSHILDFVYNISSRFIFLKESRVVRDMYYNNSLELEKIYSELYI</sequence>
<dbReference type="RefSeq" id="WP_128210831.1">
    <property type="nucleotide sequence ID" value="NZ_CP025746.1"/>
</dbReference>